<protein>
    <submittedName>
        <fullName evidence="1">Protein beta</fullName>
    </submittedName>
</protein>
<dbReference type="Pfam" id="PF14350">
    <property type="entry name" value="Beta_protein"/>
    <property type="match status" value="1"/>
</dbReference>
<dbReference type="Proteomes" id="UP000303847">
    <property type="component" value="Chromosome"/>
</dbReference>
<dbReference type="OrthoDB" id="7475055at2"/>
<dbReference type="RefSeq" id="WP_009110916.1">
    <property type="nucleotide sequence ID" value="NZ_CP034036.1"/>
</dbReference>
<name>A0A2U1UNP9_9GAMM</name>
<organism evidence="1 3">
    <name type="scientific">Brenneria nigrifluens DSM 30175 = ATCC 13028</name>
    <dbReference type="NCBI Taxonomy" id="1121120"/>
    <lineage>
        <taxon>Bacteria</taxon>
        <taxon>Pseudomonadati</taxon>
        <taxon>Pseudomonadota</taxon>
        <taxon>Gammaproteobacteria</taxon>
        <taxon>Enterobacterales</taxon>
        <taxon>Pectobacteriaceae</taxon>
        <taxon>Brenneria</taxon>
    </lineage>
</organism>
<dbReference type="AlphaFoldDB" id="A0A2U1UNP9"/>
<accession>A0A2U1UNP9</accession>
<reference evidence="1 3" key="1">
    <citation type="submission" date="2018-04" db="EMBL/GenBank/DDBJ databases">
        <title>Brenneria corticis sp.nov.</title>
        <authorList>
            <person name="Li Y."/>
        </authorList>
    </citation>
    <scope>NUCLEOTIDE SEQUENCE [LARGE SCALE GENOMIC DNA]</scope>
    <source>
        <strain evidence="1 3">LMG 2694</strain>
    </source>
</reference>
<keyword evidence="4" id="KW-1185">Reference proteome</keyword>
<sequence length="376" mass="44171">MFLLEEFFNFKYAPILSLSPAETEALEQLPEKDKDFILPIFPLKGWMNSQNLENSLKKVKKTIGDRTWIAYFDKEYLSGNKKFLLTGTYPREVYHQLLALKNPSQGYKNWYNFLKEIPEAIPTVFFDDLNQLENQLTNLASLDRGLVFIFEVKKLALTSYLDIINTITKLEIRDIFFVYDLGSISKEYNDYYQPLINLINRTKGIVPYVRVAISATSFPSSFVGSHKGENSIYERLLFNKVKNSIDFYPIIYSDRGSARIEKQSGGGNVPPPRIDYALKNDWRFIRHEFKDPKSPEDGEKEYLYFLCAREIMKQEYWSKTLHLWGTQMIELTSKQEKYGIHSPQKATAVRINLHLYTQLYYDYVLEDIDTDEEWED</sequence>
<gene>
    <name evidence="1" type="ORF">DDT54_15835</name>
    <name evidence="2" type="ORF">EH206_00685</name>
</gene>
<dbReference type="EMBL" id="QDKK01000026">
    <property type="protein sequence ID" value="PWC23303.1"/>
    <property type="molecule type" value="Genomic_DNA"/>
</dbReference>
<evidence type="ECO:0000313" key="2">
    <source>
        <dbReference type="EMBL" id="QCR02863.1"/>
    </source>
</evidence>
<dbReference type="EMBL" id="CP034036">
    <property type="protein sequence ID" value="QCR02863.1"/>
    <property type="molecule type" value="Genomic_DNA"/>
</dbReference>
<dbReference type="InterPro" id="IPR025683">
    <property type="entry name" value="Protein_beta"/>
</dbReference>
<reference evidence="2 4" key="2">
    <citation type="submission" date="2018-11" db="EMBL/GenBank/DDBJ databases">
        <title>Genome sequences of Brenneria nigrifluens and Brenneria rubrifaciens.</title>
        <authorList>
            <person name="Poret-Peterson A.T."/>
            <person name="McClean A.E."/>
            <person name="Kluepfel D.A."/>
        </authorList>
    </citation>
    <scope>NUCLEOTIDE SEQUENCE [LARGE SCALE GENOMIC DNA]</scope>
    <source>
        <strain evidence="2 4">ATCC 13028</strain>
    </source>
</reference>
<dbReference type="Proteomes" id="UP000295985">
    <property type="component" value="Unassembled WGS sequence"/>
</dbReference>
<evidence type="ECO:0000313" key="4">
    <source>
        <dbReference type="Proteomes" id="UP000303847"/>
    </source>
</evidence>
<proteinExistence type="predicted"/>
<evidence type="ECO:0000313" key="3">
    <source>
        <dbReference type="Proteomes" id="UP000295985"/>
    </source>
</evidence>
<evidence type="ECO:0000313" key="1">
    <source>
        <dbReference type="EMBL" id="PWC23303.1"/>
    </source>
</evidence>